<evidence type="ECO:0000259" key="6">
    <source>
        <dbReference type="Pfam" id="PF05986"/>
    </source>
</evidence>
<evidence type="ECO:0000259" key="7">
    <source>
        <dbReference type="Pfam" id="PF25379"/>
    </source>
</evidence>
<evidence type="ECO:0000256" key="5">
    <source>
        <dbReference type="ARBA" id="ARBA00022869"/>
    </source>
</evidence>
<comment type="caution">
    <text evidence="8">The sequence shown here is derived from an EMBL/GenBank/DDBJ whole genome shotgun (WGS) entry which is preliminary data.</text>
</comment>
<dbReference type="PANTHER" id="PTHR13723:SF278">
    <property type="entry name" value="ADAM METALLOPEPTIDASE WITH THROMBOSPONDIN TYPE 1 MOTIF A, ISOFORM B"/>
    <property type="match status" value="1"/>
</dbReference>
<sequence length="473" mass="53272">MNVITYRCRLSAVNPADRCKLYCRVSHSNAYYRLGDKVKDGTTCGPDTYDVCINGICYQADCSHTIKPISPLQVDICGKCGGDNSTCRLIGGEYNISSYGYRRVVLIPAGSSNIDIRQSGYRGTAKDDNYLALVNADTGEYLLNGNFIVSMFRKLIIYGGTTIEYSGSDAATERINSSRPLSKDLIVEVLSVGKLNPPNVFYQYTVLHNKPQYRWELQPEWSRCSSECQGEQLRKPMCIKETAGVGQIVRDDFCSHLSRPRHHVQLCNTHCTLRWWKVSHESPCSVHTCSKTRTIQCVREVHSRGGSPQVHVVEPSYCDHLSGKPHHRISCHISCRAEWKPTDWTPCSATCGEGVQRRKFVCVDSNGKETVPKFCKGGKHHIPEEQKCKIQECPRWATGEWTPCSVTCGIGEQQRPYWCELEGKPVAEGYCRSHGGDHDSIPVHIQHCKALPCPYLSDRENWIQEEVYLHSSV</sequence>
<dbReference type="FunFam" id="2.20.100.10:FF:000005">
    <property type="entry name" value="ADAM metallopeptidase with thrombospondin type 1 motif 9"/>
    <property type="match status" value="1"/>
</dbReference>
<dbReference type="Proteomes" id="UP000792457">
    <property type="component" value="Unassembled WGS sequence"/>
</dbReference>
<dbReference type="InterPro" id="IPR050439">
    <property type="entry name" value="ADAMTS_ADAMTS-like"/>
</dbReference>
<keyword evidence="9" id="KW-1185">Reference proteome</keyword>
<dbReference type="Pfam" id="PF25379">
    <property type="entry name" value="Adt-1"/>
    <property type="match status" value="1"/>
</dbReference>
<dbReference type="GO" id="GO:0006508">
    <property type="term" value="P:proteolysis"/>
    <property type="evidence" value="ECO:0007669"/>
    <property type="project" value="TreeGrafter"/>
</dbReference>
<evidence type="ECO:0000313" key="9">
    <source>
        <dbReference type="Proteomes" id="UP000792457"/>
    </source>
</evidence>
<dbReference type="Pfam" id="PF05986">
    <property type="entry name" value="ADAMTS_spacer1"/>
    <property type="match status" value="1"/>
</dbReference>
<dbReference type="InterPro" id="IPR036383">
    <property type="entry name" value="TSP1_rpt_sf"/>
</dbReference>
<dbReference type="GO" id="GO:0005604">
    <property type="term" value="C:basement membrane"/>
    <property type="evidence" value="ECO:0007669"/>
    <property type="project" value="UniProtKB-SubCell"/>
</dbReference>
<dbReference type="PROSITE" id="PS50092">
    <property type="entry name" value="TSP1"/>
    <property type="match status" value="3"/>
</dbReference>
<dbReference type="InterPro" id="IPR057401">
    <property type="entry name" value="Adt-1/2-like_dom"/>
</dbReference>
<keyword evidence="5" id="KW-0084">Basement membrane</keyword>
<protein>
    <submittedName>
        <fullName evidence="8">Uncharacterized protein</fullName>
    </submittedName>
</protein>
<name>A0A8K0K1R4_LADFU</name>
<dbReference type="EMBL" id="KZ308193">
    <property type="protein sequence ID" value="KAG8224368.1"/>
    <property type="molecule type" value="Genomic_DNA"/>
</dbReference>
<keyword evidence="5" id="KW-0272">Extracellular matrix</keyword>
<dbReference type="Pfam" id="PF19030">
    <property type="entry name" value="TSP1_ADAMTS"/>
    <property type="match status" value="2"/>
</dbReference>
<keyword evidence="2" id="KW-0964">Secreted</keyword>
<dbReference type="OrthoDB" id="5855429at2759"/>
<evidence type="ECO:0000256" key="1">
    <source>
        <dbReference type="ARBA" id="ARBA00004302"/>
    </source>
</evidence>
<dbReference type="GO" id="GO:0030198">
    <property type="term" value="P:extracellular matrix organization"/>
    <property type="evidence" value="ECO:0007669"/>
    <property type="project" value="TreeGrafter"/>
</dbReference>
<organism evidence="8 9">
    <name type="scientific">Ladona fulva</name>
    <name type="common">Scarce chaser dragonfly</name>
    <name type="synonym">Libellula fulva</name>
    <dbReference type="NCBI Taxonomy" id="123851"/>
    <lineage>
        <taxon>Eukaryota</taxon>
        <taxon>Metazoa</taxon>
        <taxon>Ecdysozoa</taxon>
        <taxon>Arthropoda</taxon>
        <taxon>Hexapoda</taxon>
        <taxon>Insecta</taxon>
        <taxon>Pterygota</taxon>
        <taxon>Palaeoptera</taxon>
        <taxon>Odonata</taxon>
        <taxon>Epiprocta</taxon>
        <taxon>Anisoptera</taxon>
        <taxon>Libelluloidea</taxon>
        <taxon>Libellulidae</taxon>
        <taxon>Ladona</taxon>
    </lineage>
</organism>
<feature type="domain" description="ADAMTS/ADAMTS-like Spacer 1" evidence="6">
    <location>
        <begin position="92"/>
        <end position="206"/>
    </location>
</feature>
<keyword evidence="3" id="KW-0732">Signal</keyword>
<gene>
    <name evidence="8" type="ORF">J437_LFUL005249</name>
</gene>
<evidence type="ECO:0000313" key="8">
    <source>
        <dbReference type="EMBL" id="KAG8224368.1"/>
    </source>
</evidence>
<feature type="domain" description="Adt-1/2-like" evidence="7">
    <location>
        <begin position="16"/>
        <end position="63"/>
    </location>
</feature>
<dbReference type="FunFam" id="2.60.120.830:FF:000001">
    <property type="entry name" value="A disintegrin and metalloproteinase with thrombospondin motifs 1"/>
    <property type="match status" value="1"/>
</dbReference>
<reference evidence="8" key="2">
    <citation type="submission" date="2017-10" db="EMBL/GenBank/DDBJ databases">
        <title>Ladona fulva Genome sequencing and assembly.</title>
        <authorList>
            <person name="Murali S."/>
            <person name="Richards S."/>
            <person name="Bandaranaike D."/>
            <person name="Bellair M."/>
            <person name="Blankenburg K."/>
            <person name="Chao H."/>
            <person name="Dinh H."/>
            <person name="Doddapaneni H."/>
            <person name="Dugan-Rocha S."/>
            <person name="Elkadiri S."/>
            <person name="Gnanaolivu R."/>
            <person name="Hernandez B."/>
            <person name="Skinner E."/>
            <person name="Javaid M."/>
            <person name="Lee S."/>
            <person name="Li M."/>
            <person name="Ming W."/>
            <person name="Munidasa M."/>
            <person name="Muniz J."/>
            <person name="Nguyen L."/>
            <person name="Hughes D."/>
            <person name="Osuji N."/>
            <person name="Pu L.-L."/>
            <person name="Puazo M."/>
            <person name="Qu C."/>
            <person name="Quiroz J."/>
            <person name="Raj R."/>
            <person name="Weissenberger G."/>
            <person name="Xin Y."/>
            <person name="Zou X."/>
            <person name="Han Y."/>
            <person name="Worley K."/>
            <person name="Muzny D."/>
            <person name="Gibbs R."/>
        </authorList>
    </citation>
    <scope>NUCLEOTIDE SEQUENCE</scope>
    <source>
        <strain evidence="8">Sampled in the wild</strain>
    </source>
</reference>
<evidence type="ECO:0000256" key="3">
    <source>
        <dbReference type="ARBA" id="ARBA00022729"/>
    </source>
</evidence>
<dbReference type="InterPro" id="IPR000884">
    <property type="entry name" value="TSP1_rpt"/>
</dbReference>
<proteinExistence type="predicted"/>
<dbReference type="Gene3D" id="2.60.120.830">
    <property type="match status" value="1"/>
</dbReference>
<dbReference type="AlphaFoldDB" id="A0A8K0K1R4"/>
<reference evidence="8" key="1">
    <citation type="submission" date="2013-04" db="EMBL/GenBank/DDBJ databases">
        <authorList>
            <person name="Qu J."/>
            <person name="Murali S.C."/>
            <person name="Bandaranaike D."/>
            <person name="Bellair M."/>
            <person name="Blankenburg K."/>
            <person name="Chao H."/>
            <person name="Dinh H."/>
            <person name="Doddapaneni H."/>
            <person name="Downs B."/>
            <person name="Dugan-Rocha S."/>
            <person name="Elkadiri S."/>
            <person name="Gnanaolivu R.D."/>
            <person name="Hernandez B."/>
            <person name="Javaid M."/>
            <person name="Jayaseelan J.C."/>
            <person name="Lee S."/>
            <person name="Li M."/>
            <person name="Ming W."/>
            <person name="Munidasa M."/>
            <person name="Muniz J."/>
            <person name="Nguyen L."/>
            <person name="Ongeri F."/>
            <person name="Osuji N."/>
            <person name="Pu L.-L."/>
            <person name="Puazo M."/>
            <person name="Qu C."/>
            <person name="Quiroz J."/>
            <person name="Raj R."/>
            <person name="Weissenberger G."/>
            <person name="Xin Y."/>
            <person name="Zou X."/>
            <person name="Han Y."/>
            <person name="Richards S."/>
            <person name="Worley K."/>
            <person name="Muzny D."/>
            <person name="Gibbs R."/>
        </authorList>
    </citation>
    <scope>NUCLEOTIDE SEQUENCE</scope>
    <source>
        <strain evidence="8">Sampled in the wild</strain>
    </source>
</reference>
<dbReference type="GO" id="GO:0004222">
    <property type="term" value="F:metalloendopeptidase activity"/>
    <property type="evidence" value="ECO:0007669"/>
    <property type="project" value="TreeGrafter"/>
</dbReference>
<comment type="subcellular location">
    <subcellularLocation>
        <location evidence="1">Secreted</location>
        <location evidence="1">Extracellular space</location>
        <location evidence="1">Extracellular matrix</location>
        <location evidence="1">Basement membrane</location>
    </subcellularLocation>
</comment>
<dbReference type="PANTHER" id="PTHR13723">
    <property type="entry name" value="ADAMTS A DISINTEGRIN AND METALLOPROTEASE WITH THROMBOSPONDIN MOTIFS PROTEASE"/>
    <property type="match status" value="1"/>
</dbReference>
<evidence type="ECO:0000256" key="2">
    <source>
        <dbReference type="ARBA" id="ARBA00022525"/>
    </source>
</evidence>
<dbReference type="InterPro" id="IPR010294">
    <property type="entry name" value="ADAMTS_spacer1"/>
</dbReference>
<dbReference type="Gene3D" id="2.20.100.10">
    <property type="entry name" value="Thrombospondin type-1 (TSP1) repeat"/>
    <property type="match status" value="2"/>
</dbReference>
<dbReference type="SMART" id="SM00209">
    <property type="entry name" value="TSP1"/>
    <property type="match status" value="2"/>
</dbReference>
<keyword evidence="4" id="KW-0677">Repeat</keyword>
<accession>A0A8K0K1R4</accession>
<dbReference type="SUPFAM" id="SSF82895">
    <property type="entry name" value="TSP-1 type 1 repeat"/>
    <property type="match status" value="3"/>
</dbReference>
<evidence type="ECO:0000256" key="4">
    <source>
        <dbReference type="ARBA" id="ARBA00022737"/>
    </source>
</evidence>